<dbReference type="PANTHER" id="PTHR11220">
    <property type="entry name" value="HEME-BINDING PROTEIN-RELATED"/>
    <property type="match status" value="1"/>
</dbReference>
<gene>
    <name evidence="2" type="ORF">AMELA_G00051680</name>
</gene>
<evidence type="ECO:0000313" key="3">
    <source>
        <dbReference type="Proteomes" id="UP000593565"/>
    </source>
</evidence>
<dbReference type="InterPro" id="IPR006917">
    <property type="entry name" value="SOUL_heme-bd"/>
</dbReference>
<dbReference type="SUPFAM" id="SSF55136">
    <property type="entry name" value="Probable bacterial effector-binding domain"/>
    <property type="match status" value="1"/>
</dbReference>
<dbReference type="Pfam" id="PF04832">
    <property type="entry name" value="SOUL"/>
    <property type="match status" value="1"/>
</dbReference>
<dbReference type="Gene3D" id="3.20.80.10">
    <property type="entry name" value="Regulatory factor, effector binding domain"/>
    <property type="match status" value="1"/>
</dbReference>
<reference evidence="2 3" key="1">
    <citation type="submission" date="2020-02" db="EMBL/GenBank/DDBJ databases">
        <title>A chromosome-scale genome assembly of the black bullhead catfish (Ameiurus melas).</title>
        <authorList>
            <person name="Wen M."/>
            <person name="Zham M."/>
            <person name="Cabau C."/>
            <person name="Klopp C."/>
            <person name="Donnadieu C."/>
            <person name="Roques C."/>
            <person name="Bouchez O."/>
            <person name="Lampietro C."/>
            <person name="Jouanno E."/>
            <person name="Herpin A."/>
            <person name="Louis A."/>
            <person name="Berthelot C."/>
            <person name="Parey E."/>
            <person name="Roest-Crollius H."/>
            <person name="Braasch I."/>
            <person name="Postlethwait J."/>
            <person name="Robinson-Rechavi M."/>
            <person name="Echchiki A."/>
            <person name="Begum T."/>
            <person name="Montfort J."/>
            <person name="Schartl M."/>
            <person name="Bobe J."/>
            <person name="Guiguen Y."/>
        </authorList>
    </citation>
    <scope>NUCLEOTIDE SEQUENCE [LARGE SCALE GENOMIC DNA]</scope>
    <source>
        <strain evidence="2">M_S1</strain>
        <tissue evidence="2">Blood</tissue>
    </source>
</reference>
<evidence type="ECO:0008006" key="4">
    <source>
        <dbReference type="Google" id="ProtNLM"/>
    </source>
</evidence>
<dbReference type="GO" id="GO:0005737">
    <property type="term" value="C:cytoplasm"/>
    <property type="evidence" value="ECO:0007669"/>
    <property type="project" value="TreeGrafter"/>
</dbReference>
<comment type="similarity">
    <text evidence="1">Belongs to the HEBP family.</text>
</comment>
<dbReference type="GO" id="GO:0020037">
    <property type="term" value="F:heme binding"/>
    <property type="evidence" value="ECO:0007669"/>
    <property type="project" value="TreeGrafter"/>
</dbReference>
<protein>
    <recommendedName>
        <fullName evidence="4">Heme-binding protein 2</fullName>
    </recommendedName>
</protein>
<dbReference type="InterPro" id="IPR011256">
    <property type="entry name" value="Reg_factor_effector_dom_sf"/>
</dbReference>
<comment type="caution">
    <text evidence="2">The sequence shown here is derived from an EMBL/GenBank/DDBJ whole genome shotgun (WGS) entry which is preliminary data.</text>
</comment>
<proteinExistence type="inferred from homology"/>
<evidence type="ECO:0000313" key="2">
    <source>
        <dbReference type="EMBL" id="KAF4090431.1"/>
    </source>
</evidence>
<sequence>MEVGTMSRVRPQTKAFDIAFKLNFWSFWGMKIPMDLRFCLLFMASLSLGGCWEAPWFCHGYECPVYTVVGTYESFEERLYNTSQWITTDVASTRDADIVDGFWKLYNFMQKKEIAMTRPVVVSVSQAAENGSSQVVKISFFISAAIVLPEPNDQTIKFKVLPATKVFVRVFDGIASEANAVENLEKLKADLQAAGKPFDGTRFGVAGYESPIILINRHNEAWISAV</sequence>
<keyword evidence="3" id="KW-1185">Reference proteome</keyword>
<dbReference type="Proteomes" id="UP000593565">
    <property type="component" value="Unassembled WGS sequence"/>
</dbReference>
<dbReference type="PANTHER" id="PTHR11220:SF69">
    <property type="entry name" value="HEME-BINDING PROTEIN 2"/>
    <property type="match status" value="1"/>
</dbReference>
<dbReference type="AlphaFoldDB" id="A0A7J6B8M9"/>
<accession>A0A7J6B8M9</accession>
<name>A0A7J6B8M9_AMEME</name>
<organism evidence="2 3">
    <name type="scientific">Ameiurus melas</name>
    <name type="common">Black bullhead</name>
    <name type="synonym">Silurus melas</name>
    <dbReference type="NCBI Taxonomy" id="219545"/>
    <lineage>
        <taxon>Eukaryota</taxon>
        <taxon>Metazoa</taxon>
        <taxon>Chordata</taxon>
        <taxon>Craniata</taxon>
        <taxon>Vertebrata</taxon>
        <taxon>Euteleostomi</taxon>
        <taxon>Actinopterygii</taxon>
        <taxon>Neopterygii</taxon>
        <taxon>Teleostei</taxon>
        <taxon>Ostariophysi</taxon>
        <taxon>Siluriformes</taxon>
        <taxon>Ictaluridae</taxon>
        <taxon>Ameiurus</taxon>
    </lineage>
</organism>
<dbReference type="EMBL" id="JAAGNN010000004">
    <property type="protein sequence ID" value="KAF4090431.1"/>
    <property type="molecule type" value="Genomic_DNA"/>
</dbReference>
<evidence type="ECO:0000256" key="1">
    <source>
        <dbReference type="ARBA" id="ARBA00009817"/>
    </source>
</evidence>